<dbReference type="InterPro" id="IPR041679">
    <property type="entry name" value="DNA2/NAM7-like_C"/>
</dbReference>
<keyword evidence="5" id="KW-0547">Nucleotide-binding</keyword>
<dbReference type="GO" id="GO:0005524">
    <property type="term" value="F:ATP binding"/>
    <property type="evidence" value="ECO:0007669"/>
    <property type="project" value="UniProtKB-KW"/>
</dbReference>
<dbReference type="PROSITE" id="PS51192">
    <property type="entry name" value="HELICASE_ATP_BIND_1"/>
    <property type="match status" value="1"/>
</dbReference>
<dbReference type="EC" id="3.6.4.13" evidence="3"/>
<dbReference type="Gene3D" id="3.40.50.300">
    <property type="entry name" value="P-loop containing nucleotide triphosphate hydrolases"/>
    <property type="match status" value="2"/>
</dbReference>
<keyword evidence="6" id="KW-0378">Hydrolase</keyword>
<reference evidence="12" key="1">
    <citation type="submission" date="2023-03" db="EMBL/GenBank/DDBJ databases">
        <authorList>
            <person name="Steffen K."/>
            <person name="Cardenas P."/>
        </authorList>
    </citation>
    <scope>NUCLEOTIDE SEQUENCE</scope>
</reference>
<dbReference type="EMBL" id="CASHTH010002937">
    <property type="protein sequence ID" value="CAI8037421.1"/>
    <property type="molecule type" value="Genomic_DNA"/>
</dbReference>
<organism evidence="12 13">
    <name type="scientific">Geodia barretti</name>
    <name type="common">Barrett's horny sponge</name>
    <dbReference type="NCBI Taxonomy" id="519541"/>
    <lineage>
        <taxon>Eukaryota</taxon>
        <taxon>Metazoa</taxon>
        <taxon>Porifera</taxon>
        <taxon>Demospongiae</taxon>
        <taxon>Heteroscleromorpha</taxon>
        <taxon>Tetractinellida</taxon>
        <taxon>Astrophorina</taxon>
        <taxon>Geodiidae</taxon>
        <taxon>Geodia</taxon>
    </lineage>
</organism>
<dbReference type="PANTHER" id="PTHR45418:SF1">
    <property type="entry name" value="CANCER_TESTIS ANTIGEN 55"/>
    <property type="match status" value="1"/>
</dbReference>
<dbReference type="Pfam" id="PF21634">
    <property type="entry name" value="MOV-10_beta-barrel"/>
    <property type="match status" value="1"/>
</dbReference>
<dbReference type="Proteomes" id="UP001174909">
    <property type="component" value="Unassembled WGS sequence"/>
</dbReference>
<protein>
    <recommendedName>
        <fullName evidence="3">RNA helicase</fullName>
        <ecNumber evidence="3">3.6.4.13</ecNumber>
    </recommendedName>
</protein>
<evidence type="ECO:0000256" key="4">
    <source>
        <dbReference type="ARBA" id="ARBA00022490"/>
    </source>
</evidence>
<dbReference type="GO" id="GO:0016787">
    <property type="term" value="F:hydrolase activity"/>
    <property type="evidence" value="ECO:0007669"/>
    <property type="project" value="UniProtKB-KW"/>
</dbReference>
<evidence type="ECO:0000256" key="3">
    <source>
        <dbReference type="ARBA" id="ARBA00012552"/>
    </source>
</evidence>
<dbReference type="PANTHER" id="PTHR45418">
    <property type="entry name" value="CANCER/TESTIS ANTIGEN 55"/>
    <property type="match status" value="1"/>
</dbReference>
<evidence type="ECO:0000256" key="8">
    <source>
        <dbReference type="ARBA" id="ARBA00022840"/>
    </source>
</evidence>
<dbReference type="InterPro" id="IPR047187">
    <property type="entry name" value="SF1_C_Upf1"/>
</dbReference>
<dbReference type="SUPFAM" id="SSF52540">
    <property type="entry name" value="P-loop containing nucleoside triphosphate hydrolases"/>
    <property type="match status" value="1"/>
</dbReference>
<keyword evidence="4" id="KW-0963">Cytoplasm</keyword>
<keyword evidence="8" id="KW-0067">ATP-binding</keyword>
<dbReference type="AlphaFoldDB" id="A0AA35X2E9"/>
<dbReference type="Pfam" id="PF13086">
    <property type="entry name" value="AAA_11"/>
    <property type="match status" value="2"/>
</dbReference>
<dbReference type="GO" id="GO:0005737">
    <property type="term" value="C:cytoplasm"/>
    <property type="evidence" value="ECO:0007669"/>
    <property type="project" value="UniProtKB-SubCell"/>
</dbReference>
<feature type="domain" description="Helicase ATP-binding" evidence="11">
    <location>
        <begin position="168"/>
        <end position="329"/>
    </location>
</feature>
<keyword evidence="7 12" id="KW-0347">Helicase</keyword>
<dbReference type="GO" id="GO:0003678">
    <property type="term" value="F:DNA helicase activity"/>
    <property type="evidence" value="ECO:0007669"/>
    <property type="project" value="UniProtKB-EC"/>
</dbReference>
<dbReference type="Pfam" id="PF13087">
    <property type="entry name" value="AAA_12"/>
    <property type="match status" value="1"/>
</dbReference>
<dbReference type="CDD" id="cd18808">
    <property type="entry name" value="SF1_C_Upf1"/>
    <property type="match status" value="1"/>
</dbReference>
<comment type="catalytic activity">
    <reaction evidence="9">
        <text>ATP + H2O = ADP + phosphate + H(+)</text>
        <dbReference type="Rhea" id="RHEA:13065"/>
        <dbReference type="ChEBI" id="CHEBI:15377"/>
        <dbReference type="ChEBI" id="CHEBI:15378"/>
        <dbReference type="ChEBI" id="CHEBI:30616"/>
        <dbReference type="ChEBI" id="CHEBI:43474"/>
        <dbReference type="ChEBI" id="CHEBI:456216"/>
        <dbReference type="EC" id="3.6.4.13"/>
    </reaction>
</comment>
<evidence type="ECO:0000313" key="13">
    <source>
        <dbReference type="Proteomes" id="UP001174909"/>
    </source>
</evidence>
<dbReference type="InterPro" id="IPR027417">
    <property type="entry name" value="P-loop_NTPase"/>
</dbReference>
<evidence type="ECO:0000256" key="2">
    <source>
        <dbReference type="ARBA" id="ARBA00005601"/>
    </source>
</evidence>
<keyword evidence="13" id="KW-1185">Reference proteome</keyword>
<evidence type="ECO:0000256" key="9">
    <source>
        <dbReference type="ARBA" id="ARBA00047984"/>
    </source>
</evidence>
<evidence type="ECO:0000256" key="10">
    <source>
        <dbReference type="ARBA" id="ARBA00048432"/>
    </source>
</evidence>
<proteinExistence type="inferred from homology"/>
<dbReference type="InterPro" id="IPR014001">
    <property type="entry name" value="Helicase_ATP-bd"/>
</dbReference>
<dbReference type="GO" id="GO:0003724">
    <property type="term" value="F:RNA helicase activity"/>
    <property type="evidence" value="ECO:0007669"/>
    <property type="project" value="UniProtKB-EC"/>
</dbReference>
<evidence type="ECO:0000313" key="12">
    <source>
        <dbReference type="EMBL" id="CAI8037421.1"/>
    </source>
</evidence>
<dbReference type="InterPro" id="IPR049080">
    <property type="entry name" value="MOV-10-like_beta-barrel"/>
</dbReference>
<evidence type="ECO:0000256" key="6">
    <source>
        <dbReference type="ARBA" id="ARBA00022801"/>
    </source>
</evidence>
<comment type="subcellular location">
    <subcellularLocation>
        <location evidence="1">Cytoplasm</location>
    </subcellularLocation>
</comment>
<evidence type="ECO:0000259" key="11">
    <source>
        <dbReference type="PROSITE" id="PS51192"/>
    </source>
</evidence>
<name>A0AA35X2E9_GEOBA</name>
<accession>A0AA35X2E9</accession>
<evidence type="ECO:0000256" key="1">
    <source>
        <dbReference type="ARBA" id="ARBA00004496"/>
    </source>
</evidence>
<dbReference type="InterPro" id="IPR041677">
    <property type="entry name" value="DNA2/NAM7_AAA_11"/>
</dbReference>
<comment type="caution">
    <text evidence="12">The sequence shown here is derived from an EMBL/GenBank/DDBJ whole genome shotgun (WGS) entry which is preliminary data.</text>
</comment>
<evidence type="ECO:0000256" key="7">
    <source>
        <dbReference type="ARBA" id="ARBA00022806"/>
    </source>
</evidence>
<comment type="catalytic activity">
    <reaction evidence="10">
        <text>ATP + H2O = ADP + phosphate + H(+)</text>
        <dbReference type="Rhea" id="RHEA:13065"/>
        <dbReference type="ChEBI" id="CHEBI:15377"/>
        <dbReference type="ChEBI" id="CHEBI:15378"/>
        <dbReference type="ChEBI" id="CHEBI:30616"/>
        <dbReference type="ChEBI" id="CHEBI:43474"/>
        <dbReference type="ChEBI" id="CHEBI:456216"/>
        <dbReference type="EC" id="3.6.4.12"/>
    </reaction>
    <physiologicalReaction direction="left-to-right" evidence="10">
        <dbReference type="Rhea" id="RHEA:13066"/>
    </physiologicalReaction>
</comment>
<gene>
    <name evidence="12" type="ORF">GBAR_LOCUS20930</name>
</gene>
<comment type="similarity">
    <text evidence="2">Belongs to the DNA2/NAM7 helicase family. SDE3 subfamily.</text>
</comment>
<sequence length="524" mass="58084">MRNFDLFRVPLRPRGQYLGLEVPGLAEGRPSLLLGDRVVATVAIQEEEEEEERGGGRYWEGFIHEIGKDYVLLKFAQELHQNSFLHNYDIIFQFSRTSFRRMHHSVEIAHLLGSKVLFPGKQTPKQPLIKLPSSSDCNHDNVGGVSVPCQFYNPVLNRRQQSAVRRILAAQNRPTPYVVFGPPGTGKTVTLVEAILQIHQRSRASRVLACAPSNSAADLIMERLLCSGLLGEGEIVRLNAIQRAEPPPSIAAFCEDTDNAHIAARCRVVVSTCMTAGFLHSLGLPVGHFSHVIVDEAGQATEPEALLSATLLSNTTGQLVLAGDPHQLGPVLTSHHANSLGLSLSLMERVMSRGPYLRDPAKYSDHGSYDPLMVTKLVDNYRSHSSILNLYSDTFYHGELEPRADPSVTSLMCDWEGLPTKGFPLLFHGVMGEDMREGNSPSWFNPVEIIEVVSHVQSVIDNSTFAPKLSDIGIISPYRKQVERIRWFLGRVGVEGVKVGSVEEFQVKRDWSSSYLLFVPLSSF</sequence>
<evidence type="ECO:0000256" key="5">
    <source>
        <dbReference type="ARBA" id="ARBA00022741"/>
    </source>
</evidence>